<reference evidence="18 19" key="1">
    <citation type="submission" date="2018-04" db="EMBL/GenBank/DDBJ databases">
        <authorList>
            <person name="Hagen T."/>
        </authorList>
    </citation>
    <scope>NUCLEOTIDE SEQUENCE [LARGE SCALE GENOMIC DNA]</scope>
    <source>
        <strain evidence="18 19">TPD7009</strain>
    </source>
</reference>
<dbReference type="GO" id="GO:0009279">
    <property type="term" value="C:cell outer membrane"/>
    <property type="evidence" value="ECO:0007669"/>
    <property type="project" value="UniProtKB-SubCell"/>
</dbReference>
<evidence type="ECO:0000256" key="9">
    <source>
        <dbReference type="ARBA" id="ARBA00023065"/>
    </source>
</evidence>
<evidence type="ECO:0000256" key="1">
    <source>
        <dbReference type="ARBA" id="ARBA00004571"/>
    </source>
</evidence>
<feature type="domain" description="SLBB" evidence="17">
    <location>
        <begin position="265"/>
        <end position="360"/>
    </location>
</feature>
<keyword evidence="4" id="KW-1134">Transmembrane beta strand</keyword>
<name>A0AA92C0L2_RHIRH</name>
<keyword evidence="13" id="KW-0998">Cell outer membrane</keyword>
<dbReference type="Pfam" id="PF22461">
    <property type="entry name" value="SLBB_2"/>
    <property type="match status" value="2"/>
</dbReference>
<evidence type="ECO:0000256" key="2">
    <source>
        <dbReference type="ARBA" id="ARBA00009450"/>
    </source>
</evidence>
<dbReference type="EMBL" id="QDFR01000009">
    <property type="protein sequence ID" value="PVE50816.1"/>
    <property type="molecule type" value="Genomic_DNA"/>
</dbReference>
<evidence type="ECO:0000256" key="14">
    <source>
        <dbReference type="ARBA" id="ARBA00023288"/>
    </source>
</evidence>
<dbReference type="AlphaFoldDB" id="A0AA92C0L2"/>
<dbReference type="Gene3D" id="3.10.560.10">
    <property type="entry name" value="Outer membrane lipoprotein wza domain like"/>
    <property type="match status" value="2"/>
</dbReference>
<dbReference type="InterPro" id="IPR049712">
    <property type="entry name" value="Poly_export"/>
</dbReference>
<dbReference type="PANTHER" id="PTHR33619">
    <property type="entry name" value="POLYSACCHARIDE EXPORT PROTEIN GFCE-RELATED"/>
    <property type="match status" value="1"/>
</dbReference>
<feature type="signal peptide" evidence="15">
    <location>
        <begin position="1"/>
        <end position="19"/>
    </location>
</feature>
<proteinExistence type="inferred from homology"/>
<evidence type="ECO:0000256" key="15">
    <source>
        <dbReference type="SAM" id="SignalP"/>
    </source>
</evidence>
<evidence type="ECO:0000256" key="11">
    <source>
        <dbReference type="ARBA" id="ARBA00023136"/>
    </source>
</evidence>
<organism evidence="18 19">
    <name type="scientific">Rhizobium rhizogenes</name>
    <name type="common">Agrobacterium rhizogenes</name>
    <dbReference type="NCBI Taxonomy" id="359"/>
    <lineage>
        <taxon>Bacteria</taxon>
        <taxon>Pseudomonadati</taxon>
        <taxon>Pseudomonadota</taxon>
        <taxon>Alphaproteobacteria</taxon>
        <taxon>Hyphomicrobiales</taxon>
        <taxon>Rhizobiaceae</taxon>
        <taxon>Rhizobium/Agrobacterium group</taxon>
        <taxon>Rhizobium</taxon>
    </lineage>
</organism>
<accession>A0AA92C0L2</accession>
<comment type="caution">
    <text evidence="18">The sequence shown here is derived from an EMBL/GenBank/DDBJ whole genome shotgun (WGS) entry which is preliminary data.</text>
</comment>
<dbReference type="PROSITE" id="PS51257">
    <property type="entry name" value="PROKAR_LIPOPROTEIN"/>
    <property type="match status" value="1"/>
</dbReference>
<gene>
    <name evidence="18" type="ORF">DC430_19810</name>
</gene>
<comment type="similarity">
    <text evidence="2">Belongs to the BexD/CtrA/VexA family.</text>
</comment>
<evidence type="ECO:0000256" key="13">
    <source>
        <dbReference type="ARBA" id="ARBA00023237"/>
    </source>
</evidence>
<keyword evidence="9" id="KW-0406">Ion transport</keyword>
<dbReference type="GO" id="GO:0046930">
    <property type="term" value="C:pore complex"/>
    <property type="evidence" value="ECO:0007669"/>
    <property type="project" value="UniProtKB-KW"/>
</dbReference>
<protein>
    <submittedName>
        <fullName evidence="18">Sugar ABC transporter substrate-binding protein</fullName>
    </submittedName>
</protein>
<evidence type="ECO:0000256" key="3">
    <source>
        <dbReference type="ARBA" id="ARBA00022448"/>
    </source>
</evidence>
<keyword evidence="5" id="KW-0762">Sugar transport</keyword>
<feature type="chain" id="PRO_5041653826" evidence="15">
    <location>
        <begin position="20"/>
        <end position="402"/>
    </location>
</feature>
<keyword evidence="3" id="KW-0813">Transport</keyword>
<dbReference type="InterPro" id="IPR054765">
    <property type="entry name" value="SLBB_dom"/>
</dbReference>
<evidence type="ECO:0000256" key="4">
    <source>
        <dbReference type="ARBA" id="ARBA00022452"/>
    </source>
</evidence>
<keyword evidence="12" id="KW-0564">Palmitate</keyword>
<evidence type="ECO:0000313" key="19">
    <source>
        <dbReference type="Proteomes" id="UP000244335"/>
    </source>
</evidence>
<dbReference type="GO" id="GO:0015159">
    <property type="term" value="F:polysaccharide transmembrane transporter activity"/>
    <property type="evidence" value="ECO:0007669"/>
    <property type="project" value="InterPro"/>
</dbReference>
<keyword evidence="7 15" id="KW-0732">Signal</keyword>
<keyword evidence="14" id="KW-0449">Lipoprotein</keyword>
<comment type="subcellular location">
    <subcellularLocation>
        <location evidence="1">Cell outer membrane</location>
        <topology evidence="1">Multi-pass membrane protein</topology>
    </subcellularLocation>
</comment>
<feature type="domain" description="Polysaccharide export protein N-terminal" evidence="16">
    <location>
        <begin position="85"/>
        <end position="173"/>
    </location>
</feature>
<evidence type="ECO:0000256" key="8">
    <source>
        <dbReference type="ARBA" id="ARBA00023047"/>
    </source>
</evidence>
<feature type="domain" description="SLBB" evidence="17">
    <location>
        <begin position="181"/>
        <end position="256"/>
    </location>
</feature>
<keyword evidence="6" id="KW-0812">Transmembrane</keyword>
<evidence type="ECO:0000256" key="10">
    <source>
        <dbReference type="ARBA" id="ARBA00023114"/>
    </source>
</evidence>
<dbReference type="Pfam" id="PF02563">
    <property type="entry name" value="Poly_export"/>
    <property type="match status" value="1"/>
</dbReference>
<evidence type="ECO:0000256" key="12">
    <source>
        <dbReference type="ARBA" id="ARBA00023139"/>
    </source>
</evidence>
<dbReference type="RefSeq" id="WP_116494465.1">
    <property type="nucleotide sequence ID" value="NZ_QDFR01000009.1"/>
</dbReference>
<keyword evidence="8" id="KW-0625">Polysaccharide transport</keyword>
<keyword evidence="10" id="KW-0626">Porin</keyword>
<evidence type="ECO:0000259" key="17">
    <source>
        <dbReference type="Pfam" id="PF22461"/>
    </source>
</evidence>
<evidence type="ECO:0000256" key="6">
    <source>
        <dbReference type="ARBA" id="ARBA00022692"/>
    </source>
</evidence>
<evidence type="ECO:0000256" key="7">
    <source>
        <dbReference type="ARBA" id="ARBA00022729"/>
    </source>
</evidence>
<sequence length="402" mass="42935">MNLAKFLLLALFASTAALSGCTALPRSGPDDAAVEKQASVRVTTEGRKVGIDYILVDINKTILPSFQQPAATSIRDSFGGGRGGPPDVPLGVGDTVQVSIFEAQAGGLFIPTEAGSRPGNYITLPSQSIDRSGTLTVPYAGRIVAAGRPKEQVEREIEEKLSNRAIEPQVVITTVNGRSSEVAVLGDVAKAGKFEVTSAGERVLDLISEAGGISAPSIETYVTLQRRGKSGTISYDKLQTTPAENIYASPGDIILVNRERRTYTVYGAAGLNGRFDFEETKLTLGEALGKAGGLLDARADPGQVFLYRKVSRKTMQVLSIDTSRFVGEDIPVIFRANMRDPGSFFAVQQFAMQDKDIIYISNADSVEVVKFMNVLNSVTSNTSGAVTDAVDGRDAAKRIFRN</sequence>
<dbReference type="Gene3D" id="3.30.1950.10">
    <property type="entry name" value="wza like domain"/>
    <property type="match status" value="1"/>
</dbReference>
<evidence type="ECO:0000259" key="16">
    <source>
        <dbReference type="Pfam" id="PF02563"/>
    </source>
</evidence>
<dbReference type="PANTHER" id="PTHR33619:SF3">
    <property type="entry name" value="POLYSACCHARIDE EXPORT PROTEIN GFCE-RELATED"/>
    <property type="match status" value="1"/>
</dbReference>
<dbReference type="GO" id="GO:0015288">
    <property type="term" value="F:porin activity"/>
    <property type="evidence" value="ECO:0007669"/>
    <property type="project" value="UniProtKB-KW"/>
</dbReference>
<evidence type="ECO:0000256" key="5">
    <source>
        <dbReference type="ARBA" id="ARBA00022597"/>
    </source>
</evidence>
<dbReference type="GO" id="GO:0006811">
    <property type="term" value="P:monoatomic ion transport"/>
    <property type="evidence" value="ECO:0007669"/>
    <property type="project" value="UniProtKB-KW"/>
</dbReference>
<dbReference type="InterPro" id="IPR003715">
    <property type="entry name" value="Poly_export_N"/>
</dbReference>
<dbReference type="Proteomes" id="UP000244335">
    <property type="component" value="Unassembled WGS sequence"/>
</dbReference>
<evidence type="ECO:0000313" key="18">
    <source>
        <dbReference type="EMBL" id="PVE50816.1"/>
    </source>
</evidence>
<keyword evidence="11" id="KW-0472">Membrane</keyword>